<feature type="transmembrane region" description="Helical" evidence="1">
    <location>
        <begin position="488"/>
        <end position="510"/>
    </location>
</feature>
<gene>
    <name evidence="3" type="ORF">CUN59_12840</name>
</gene>
<dbReference type="SUPFAM" id="SSF109604">
    <property type="entry name" value="HD-domain/PDEase-like"/>
    <property type="match status" value="1"/>
</dbReference>
<keyword evidence="1" id="KW-0812">Transmembrane</keyword>
<dbReference type="EMBL" id="PGEM01000087">
    <property type="protein sequence ID" value="PPJ62942.1"/>
    <property type="molecule type" value="Genomic_DNA"/>
</dbReference>
<dbReference type="InterPro" id="IPR011621">
    <property type="entry name" value="Metal-dep_PHydrolase_7TM_intra"/>
</dbReference>
<dbReference type="NCBIfam" id="TIGR00277">
    <property type="entry name" value="HDIG"/>
    <property type="match status" value="1"/>
</dbReference>
<dbReference type="PANTHER" id="PTHR36442">
    <property type="entry name" value="CYCLIC-DI-AMP PHOSPHODIESTERASE PGPH"/>
    <property type="match status" value="1"/>
</dbReference>
<feature type="transmembrane region" description="Helical" evidence="1">
    <location>
        <begin position="548"/>
        <end position="567"/>
    </location>
</feature>
<dbReference type="AlphaFoldDB" id="A0A2S6CTB7"/>
<keyword evidence="4" id="KW-1185">Reference proteome</keyword>
<evidence type="ECO:0000259" key="2">
    <source>
        <dbReference type="SMART" id="SM00471"/>
    </source>
</evidence>
<sequence>MKTQQFLQSLSQQFKQWQRQYKVLFRKEKHQYKLHRHFFKNFLLYLSANSHQGKQRTREKSTTKLARKHSSIDQIILRWLYQKRSLIMLVLAILSLTSVIGHDFYNQPKVKVDHIALQTFIAPYTDSIEDQQETEQKRQDAIDNSRPILMINQKINDQINQKLETILDTSNQLREIAGIFPFFDTSVLSISSQNYLRSVADSEWQKLKLNLENNRQQNLKKQSAKFLLSQPTLENRKQIPSVSNLPALPLSDDLDNITMPLLGYSKQNDQSAYLKALSEMELYQVTTSAANFSKLITQISQVRQRYHHAINKALYLDNQAANTIYTEPIILNLTDNDWLKIQMRIRKIAERILAQGISPGLPENIVNNAIVLQVRLSVPSEAESLVTKVLLAIIKPNLTEDKAKTQQKAELAAREIPSVILHTKKGQVIVSKGDKITTKTFQILAHYNLIGRQINWLGLMIIGVVVTIAISIFVWLERKSHNYLRQRDYLLVLLLTLTVPGVLAIGLPYTTWSAIGLLLGSFYGPTVGLTVVGLLSLILPFSIETSNVLLLAGAVGGMLSSYIAHRLRSREELALLGVITALTQGGIYLLLKIFTGGVFGSGWYIFQEAGLFAVSGLSWSIIALGLSAYLETLFDLITPIRLAELANPNRPLLKRLATETPGTFQHTLLVATLAEAAAKELRCNVELVRAGTLYHDIGKMHDPLGFIENQMGNPNKHETEIKDPWKSAELIKKHVTEGLLMAKKHNLPTAIQAFIPEHQGTMAIAYFYHQAQQIAKKNPHIIVDKADFCYDGPIPQSRETGIVMLADSCEAALRSLKDATSEQALNMLNNIIHAKWQDEQLIDSGLTKAEMPKIAQIFVDVWQQFHHKRIAYPKSRAGNS</sequence>
<dbReference type="InterPro" id="IPR006674">
    <property type="entry name" value="HD_domain"/>
</dbReference>
<keyword evidence="1" id="KW-0472">Membrane</keyword>
<name>A0A2S6CTB7_9CYAN</name>
<evidence type="ECO:0000256" key="1">
    <source>
        <dbReference type="SAM" id="Phobius"/>
    </source>
</evidence>
<dbReference type="GO" id="GO:0016787">
    <property type="term" value="F:hydrolase activity"/>
    <property type="evidence" value="ECO:0007669"/>
    <property type="project" value="UniProtKB-KW"/>
</dbReference>
<dbReference type="RefSeq" id="WP_104388214.1">
    <property type="nucleotide sequence ID" value="NZ_PGEM01000087.1"/>
</dbReference>
<dbReference type="CDD" id="cd00077">
    <property type="entry name" value="HDc"/>
    <property type="match status" value="1"/>
</dbReference>
<organism evidence="3 4">
    <name type="scientific">Cuspidothrix issatschenkoi CHARLIE-1</name>
    <dbReference type="NCBI Taxonomy" id="2052836"/>
    <lineage>
        <taxon>Bacteria</taxon>
        <taxon>Bacillati</taxon>
        <taxon>Cyanobacteriota</taxon>
        <taxon>Cyanophyceae</taxon>
        <taxon>Nostocales</taxon>
        <taxon>Aphanizomenonaceae</taxon>
        <taxon>Cuspidothrix</taxon>
    </lineage>
</organism>
<dbReference type="InterPro" id="IPR003607">
    <property type="entry name" value="HD/PDEase_dom"/>
</dbReference>
<evidence type="ECO:0000313" key="3">
    <source>
        <dbReference type="EMBL" id="PPJ62942.1"/>
    </source>
</evidence>
<accession>A0A2S6CTB7</accession>
<protein>
    <submittedName>
        <fullName evidence="3">Phosphohydrolase</fullName>
    </submittedName>
</protein>
<dbReference type="Pfam" id="PF07698">
    <property type="entry name" value="7TM-7TMR_HD"/>
    <property type="match status" value="1"/>
</dbReference>
<dbReference type="InterPro" id="IPR052722">
    <property type="entry name" value="PgpH_phosphodiesterase"/>
</dbReference>
<dbReference type="Proteomes" id="UP000239589">
    <property type="component" value="Unassembled WGS sequence"/>
</dbReference>
<feature type="transmembrane region" description="Helical" evidence="1">
    <location>
        <begin position="456"/>
        <end position="476"/>
    </location>
</feature>
<dbReference type="Pfam" id="PF01966">
    <property type="entry name" value="HD"/>
    <property type="match status" value="1"/>
</dbReference>
<feature type="transmembrane region" description="Helical" evidence="1">
    <location>
        <begin position="522"/>
        <end position="541"/>
    </location>
</feature>
<dbReference type="Pfam" id="PF07697">
    <property type="entry name" value="7TMR-HDED"/>
    <property type="match status" value="1"/>
</dbReference>
<dbReference type="InterPro" id="IPR011624">
    <property type="entry name" value="Metal-dep_PHydrolase_7TM_extra"/>
</dbReference>
<dbReference type="PANTHER" id="PTHR36442:SF1">
    <property type="entry name" value="CYCLIC-DI-AMP PHOSPHODIESTERASE PGPH"/>
    <property type="match status" value="1"/>
</dbReference>
<dbReference type="OrthoDB" id="9806952at2"/>
<feature type="domain" description="HD/PDEase" evidence="2">
    <location>
        <begin position="659"/>
        <end position="821"/>
    </location>
</feature>
<keyword evidence="1" id="KW-1133">Transmembrane helix</keyword>
<comment type="caution">
    <text evidence="3">The sequence shown here is derived from an EMBL/GenBank/DDBJ whole genome shotgun (WGS) entry which is preliminary data.</text>
</comment>
<proteinExistence type="predicted"/>
<reference evidence="3 4" key="1">
    <citation type="submission" date="2018-02" db="EMBL/GenBank/DDBJ databases">
        <title>Discovery of a pederin family compound in a non-symbiotic bloom-forming cyanobacterium.</title>
        <authorList>
            <person name="Kust A."/>
            <person name="Mares J."/>
            <person name="Jokela J."/>
            <person name="Urajova P."/>
            <person name="Hajek J."/>
            <person name="Saurav K."/>
            <person name="Voracova K."/>
            <person name="Fewer D.P."/>
            <person name="Haapaniemi E."/>
            <person name="Permi P."/>
            <person name="Rehakova K."/>
            <person name="Sivonen K."/>
            <person name="Hrouzek P."/>
        </authorList>
    </citation>
    <scope>NUCLEOTIDE SEQUENCE [LARGE SCALE GENOMIC DNA]</scope>
    <source>
        <strain evidence="3 4">CHARLIE-1</strain>
    </source>
</reference>
<dbReference type="Gene3D" id="1.10.3210.10">
    <property type="entry name" value="Hypothetical protein af1432"/>
    <property type="match status" value="1"/>
</dbReference>
<feature type="transmembrane region" description="Helical" evidence="1">
    <location>
        <begin position="603"/>
        <end position="630"/>
    </location>
</feature>
<keyword evidence="3" id="KW-0378">Hydrolase</keyword>
<evidence type="ECO:0000313" key="4">
    <source>
        <dbReference type="Proteomes" id="UP000239589"/>
    </source>
</evidence>
<dbReference type="InterPro" id="IPR006675">
    <property type="entry name" value="HDIG_dom"/>
</dbReference>
<dbReference type="SMART" id="SM00471">
    <property type="entry name" value="HDc"/>
    <property type="match status" value="1"/>
</dbReference>